<comment type="caution">
    <text evidence="2">The sequence shown here is derived from an EMBL/GenBank/DDBJ whole genome shotgun (WGS) entry which is preliminary data.</text>
</comment>
<dbReference type="Proteomes" id="UP000554482">
    <property type="component" value="Unassembled WGS sequence"/>
</dbReference>
<organism evidence="2 3">
    <name type="scientific">Thalictrum thalictroides</name>
    <name type="common">Rue-anemone</name>
    <name type="synonym">Anemone thalictroides</name>
    <dbReference type="NCBI Taxonomy" id="46969"/>
    <lineage>
        <taxon>Eukaryota</taxon>
        <taxon>Viridiplantae</taxon>
        <taxon>Streptophyta</taxon>
        <taxon>Embryophyta</taxon>
        <taxon>Tracheophyta</taxon>
        <taxon>Spermatophyta</taxon>
        <taxon>Magnoliopsida</taxon>
        <taxon>Ranunculales</taxon>
        <taxon>Ranunculaceae</taxon>
        <taxon>Thalictroideae</taxon>
        <taxon>Thalictrum</taxon>
    </lineage>
</organism>
<name>A0A7J6VK11_THATH</name>
<dbReference type="OrthoDB" id="612216at2759"/>
<evidence type="ECO:0000313" key="3">
    <source>
        <dbReference type="Proteomes" id="UP000554482"/>
    </source>
</evidence>
<evidence type="ECO:0000313" key="2">
    <source>
        <dbReference type="EMBL" id="KAF5184545.1"/>
    </source>
</evidence>
<evidence type="ECO:0000259" key="1">
    <source>
        <dbReference type="PROSITE" id="PS50181"/>
    </source>
</evidence>
<dbReference type="PROSITE" id="PS50181">
    <property type="entry name" value="FBOX"/>
    <property type="match status" value="1"/>
</dbReference>
<dbReference type="InterPro" id="IPR055411">
    <property type="entry name" value="LRR_FXL15/At3g58940/PEG3-like"/>
</dbReference>
<dbReference type="EMBL" id="JABWDY010031952">
    <property type="protein sequence ID" value="KAF5184545.1"/>
    <property type="molecule type" value="Genomic_DNA"/>
</dbReference>
<dbReference type="Pfam" id="PF00646">
    <property type="entry name" value="F-box"/>
    <property type="match status" value="1"/>
</dbReference>
<accession>A0A7J6VK11</accession>
<reference evidence="2 3" key="1">
    <citation type="submission" date="2020-06" db="EMBL/GenBank/DDBJ databases">
        <title>Transcriptomic and genomic resources for Thalictrum thalictroides and T. hernandezii: Facilitating candidate gene discovery in an emerging model plant lineage.</title>
        <authorList>
            <person name="Arias T."/>
            <person name="Riano-Pachon D.M."/>
            <person name="Di Stilio V.S."/>
        </authorList>
    </citation>
    <scope>NUCLEOTIDE SEQUENCE [LARGE SCALE GENOMIC DNA]</scope>
    <source>
        <strain evidence="3">cv. WT478/WT964</strain>
        <tissue evidence="2">Leaves</tissue>
    </source>
</reference>
<dbReference type="InterPro" id="IPR036047">
    <property type="entry name" value="F-box-like_dom_sf"/>
</dbReference>
<dbReference type="Pfam" id="PF08387">
    <property type="entry name" value="FBD"/>
    <property type="match status" value="1"/>
</dbReference>
<dbReference type="SMART" id="SM00579">
    <property type="entry name" value="FBD"/>
    <property type="match status" value="1"/>
</dbReference>
<feature type="domain" description="F-box" evidence="1">
    <location>
        <begin position="28"/>
        <end position="76"/>
    </location>
</feature>
<dbReference type="InterPro" id="IPR006566">
    <property type="entry name" value="FBD"/>
</dbReference>
<dbReference type="SMART" id="SM00256">
    <property type="entry name" value="FBOX"/>
    <property type="match status" value="1"/>
</dbReference>
<dbReference type="InterPro" id="IPR053781">
    <property type="entry name" value="F-box_AtFBL13-like"/>
</dbReference>
<dbReference type="Pfam" id="PF24758">
    <property type="entry name" value="LRR_At5g56370"/>
    <property type="match status" value="1"/>
</dbReference>
<dbReference type="InterPro" id="IPR032675">
    <property type="entry name" value="LRR_dom_sf"/>
</dbReference>
<dbReference type="Gene3D" id="1.20.1280.50">
    <property type="match status" value="1"/>
</dbReference>
<dbReference type="AlphaFoldDB" id="A0A7J6VK11"/>
<dbReference type="SUPFAM" id="SSF52047">
    <property type="entry name" value="RNI-like"/>
    <property type="match status" value="1"/>
</dbReference>
<dbReference type="InterPro" id="IPR050232">
    <property type="entry name" value="FBL13/AtMIF1-like"/>
</dbReference>
<keyword evidence="3" id="KW-1185">Reference proteome</keyword>
<dbReference type="Gene3D" id="3.80.10.10">
    <property type="entry name" value="Ribonuclease Inhibitor"/>
    <property type="match status" value="1"/>
</dbReference>
<protein>
    <submittedName>
        <fullName evidence="2">Fbd-associated f-box protein</fullName>
    </submittedName>
</protein>
<dbReference type="SUPFAM" id="SSF81383">
    <property type="entry name" value="F-box domain"/>
    <property type="match status" value="1"/>
</dbReference>
<sequence>MKFSNQPLFTAMKRLKLNNEQEMVIKNEDRISRLPIKLLHKIFSFLDIKYAVQTSVLSTKWRDIWKSLPTLNFNSNSICECINTSTEDNGEQFMKFVDQVFSHRQDSNIQKLRLFYNKKHDLQRKRVYPWIRASIQCNVQELDIYLLSSSIQVPVCLFSCKSLIVLKLDFGLFQRSIDIPRSSYLPSLKNLHLQSVWFGDEEMTSMLFSSCPILEFLTILDCHFHNMTILLIDCLNLRHLTIGNCSDGSDYDDVVHCKIGIQAPELLSFCCQDHMSRKYIFLLVSLSRVVLDMELEKVFEYLRKNGEELPASKKDEYSQNMISLLREVNSAKALTLSSWLIEQQQHVISKPPALLQGPPLQFHILKYLKLKTWFSRECVCAILKLLTISSKVETLIVEVTKMLVNPTDTREGQDTELSLQCMDHLKFVKIQGFLGGLNGISFLEVLLKKATVLEKMVILFPKDLAHGKKQGLMQLSKKILRFPRASSNVAISFPSTD</sequence>
<proteinExistence type="predicted"/>
<dbReference type="PANTHER" id="PTHR31900">
    <property type="entry name" value="F-BOX/RNI SUPERFAMILY PROTEIN-RELATED"/>
    <property type="match status" value="1"/>
</dbReference>
<dbReference type="CDD" id="cd22160">
    <property type="entry name" value="F-box_AtFBL13-like"/>
    <property type="match status" value="1"/>
</dbReference>
<gene>
    <name evidence="2" type="ORF">FRX31_025868</name>
</gene>
<dbReference type="InterPro" id="IPR001810">
    <property type="entry name" value="F-box_dom"/>
</dbReference>
<dbReference type="PANTHER" id="PTHR31900:SF30">
    <property type="entry name" value="SUPERFAMILY PROTEIN, PUTATIVE-RELATED"/>
    <property type="match status" value="1"/>
</dbReference>